<name>A0A0K0FS27_STRVS</name>
<organism evidence="1 2">
    <name type="scientific">Strongyloides venezuelensis</name>
    <name type="common">Threadworm</name>
    <dbReference type="NCBI Taxonomy" id="75913"/>
    <lineage>
        <taxon>Eukaryota</taxon>
        <taxon>Metazoa</taxon>
        <taxon>Ecdysozoa</taxon>
        <taxon>Nematoda</taxon>
        <taxon>Chromadorea</taxon>
        <taxon>Rhabditida</taxon>
        <taxon>Tylenchina</taxon>
        <taxon>Panagrolaimomorpha</taxon>
        <taxon>Strongyloidoidea</taxon>
        <taxon>Strongyloididae</taxon>
        <taxon>Strongyloides</taxon>
    </lineage>
</organism>
<protein>
    <submittedName>
        <fullName evidence="2">Ras-associating domain-containing protein</fullName>
    </submittedName>
</protein>
<proteinExistence type="predicted"/>
<reference evidence="2" key="2">
    <citation type="submission" date="2015-08" db="UniProtKB">
        <authorList>
            <consortium name="WormBaseParasite"/>
        </authorList>
    </citation>
    <scope>IDENTIFICATION</scope>
</reference>
<accession>A0A0K0FS27</accession>
<dbReference type="AlphaFoldDB" id="A0A0K0FS27"/>
<dbReference type="STRING" id="75913.A0A0K0FS27"/>
<evidence type="ECO:0000313" key="2">
    <source>
        <dbReference type="WBParaSite" id="SVE_1308600.1"/>
    </source>
</evidence>
<dbReference type="WBParaSite" id="SVE_1308600.1">
    <property type="protein sequence ID" value="SVE_1308600.1"/>
    <property type="gene ID" value="SVE_1308600"/>
</dbReference>
<keyword evidence="1" id="KW-1185">Reference proteome</keyword>
<sequence length="102" mass="11772">MLALSYKHFDDFICEQELKDKNENKDMPIFKLVLKPPANKNDRVHNLPEITEIAALFQSKDSEVPDYNVLLCNKTDKLEIMSHFSPLKNPETHPLFFPTGAL</sequence>
<dbReference type="Proteomes" id="UP000035680">
    <property type="component" value="Unassembled WGS sequence"/>
</dbReference>
<reference evidence="1" key="1">
    <citation type="submission" date="2014-07" db="EMBL/GenBank/DDBJ databases">
        <authorList>
            <person name="Martin A.A"/>
            <person name="De Silva N."/>
        </authorList>
    </citation>
    <scope>NUCLEOTIDE SEQUENCE</scope>
</reference>
<evidence type="ECO:0000313" key="1">
    <source>
        <dbReference type="Proteomes" id="UP000035680"/>
    </source>
</evidence>